<reference evidence="5 6" key="1">
    <citation type="submission" date="2020-03" db="EMBL/GenBank/DDBJ databases">
        <title>Genomic Encyclopedia of Type Strains, Phase IV (KMG-IV): sequencing the most valuable type-strain genomes for metagenomic binning, comparative biology and taxonomic classification.</title>
        <authorList>
            <person name="Goeker M."/>
        </authorList>
    </citation>
    <scope>NUCLEOTIDE SEQUENCE [LARGE SCALE GENOMIC DNA]</scope>
    <source>
        <strain evidence="5 6">DSM 103870</strain>
    </source>
</reference>
<comment type="subcellular location">
    <subcellularLocation>
        <location evidence="1 4">Bacterial flagellum basal body</location>
    </subcellularLocation>
</comment>
<keyword evidence="3 4" id="KW-0975">Bacterial flagellum</keyword>
<keyword evidence="5" id="KW-0966">Cell projection</keyword>
<accession>A0ABX0UYZ1</accession>
<dbReference type="Pfam" id="PF02049">
    <property type="entry name" value="FliE"/>
    <property type="match status" value="1"/>
</dbReference>
<dbReference type="PANTHER" id="PTHR34653">
    <property type="match status" value="1"/>
</dbReference>
<keyword evidence="5" id="KW-0969">Cilium</keyword>
<organism evidence="5 6">
    <name type="scientific">Pseudochelatococcus lubricantis</name>
    <dbReference type="NCBI Taxonomy" id="1538102"/>
    <lineage>
        <taxon>Bacteria</taxon>
        <taxon>Pseudomonadati</taxon>
        <taxon>Pseudomonadota</taxon>
        <taxon>Alphaproteobacteria</taxon>
        <taxon>Hyphomicrobiales</taxon>
        <taxon>Chelatococcaceae</taxon>
        <taxon>Pseudochelatococcus</taxon>
    </lineage>
</organism>
<proteinExistence type="inferred from homology"/>
<evidence type="ECO:0000256" key="1">
    <source>
        <dbReference type="ARBA" id="ARBA00004117"/>
    </source>
</evidence>
<evidence type="ECO:0000256" key="4">
    <source>
        <dbReference type="HAMAP-Rule" id="MF_00724"/>
    </source>
</evidence>
<dbReference type="InterPro" id="IPR001624">
    <property type="entry name" value="FliE"/>
</dbReference>
<protein>
    <recommendedName>
        <fullName evidence="4">Flagellar hook-basal body complex protein FliE</fullName>
    </recommendedName>
</protein>
<evidence type="ECO:0000313" key="5">
    <source>
        <dbReference type="EMBL" id="NIJ57105.1"/>
    </source>
</evidence>
<comment type="caution">
    <text evidence="5">The sequence shown here is derived from an EMBL/GenBank/DDBJ whole genome shotgun (WGS) entry which is preliminary data.</text>
</comment>
<gene>
    <name evidence="4" type="primary">fliE</name>
    <name evidence="5" type="ORF">FHS82_000931</name>
</gene>
<sequence length="109" mass="10897">MMAATVNGITATRAFGASDGVAGLPQAGRTAATAASATADFAAVLGSLVTDAATSLRKSEAAAVAGIEGRMPTQAIVEAVLTAERSLQTTLAVRDKAVAAYQEISRMTI</sequence>
<keyword evidence="6" id="KW-1185">Reference proteome</keyword>
<dbReference type="EMBL" id="JAASQI010000002">
    <property type="protein sequence ID" value="NIJ57105.1"/>
    <property type="molecule type" value="Genomic_DNA"/>
</dbReference>
<evidence type="ECO:0000313" key="6">
    <source>
        <dbReference type="Proteomes" id="UP001429580"/>
    </source>
</evidence>
<keyword evidence="5" id="KW-0282">Flagellum</keyword>
<name>A0ABX0UYZ1_9HYPH</name>
<comment type="similarity">
    <text evidence="2 4">Belongs to the FliE family.</text>
</comment>
<dbReference type="Proteomes" id="UP001429580">
    <property type="component" value="Unassembled WGS sequence"/>
</dbReference>
<dbReference type="PANTHER" id="PTHR34653:SF1">
    <property type="entry name" value="FLAGELLAR HOOK-BASAL BODY COMPLEX PROTEIN FLIE"/>
    <property type="match status" value="1"/>
</dbReference>
<evidence type="ECO:0000256" key="2">
    <source>
        <dbReference type="ARBA" id="ARBA00009272"/>
    </source>
</evidence>
<evidence type="ECO:0000256" key="3">
    <source>
        <dbReference type="ARBA" id="ARBA00023143"/>
    </source>
</evidence>
<dbReference type="HAMAP" id="MF_00724">
    <property type="entry name" value="FliE"/>
    <property type="match status" value="1"/>
</dbReference>